<dbReference type="SUPFAM" id="SSF52540">
    <property type="entry name" value="P-loop containing nucleoside triphosphate hydrolases"/>
    <property type="match status" value="1"/>
</dbReference>
<name>A0AAI8ALT5_MESHY</name>
<dbReference type="RefSeq" id="WP_014335381.1">
    <property type="nucleotide sequence ID" value="NC_019552.1"/>
</dbReference>
<dbReference type="AlphaFoldDB" id="A0AAI8ALT5"/>
<keyword evidence="1" id="KW-1133">Transmembrane helix</keyword>
<dbReference type="Gene3D" id="3.40.50.300">
    <property type="entry name" value="P-loop containing nucleotide triphosphate hydrolases"/>
    <property type="match status" value="1"/>
</dbReference>
<feature type="transmembrane region" description="Helical" evidence="1">
    <location>
        <begin position="213"/>
        <end position="229"/>
    </location>
</feature>
<dbReference type="NCBIfam" id="NF005515">
    <property type="entry name" value="PRK07132.1"/>
    <property type="match status" value="1"/>
</dbReference>
<gene>
    <name evidence="2" type="ORF">MOS_117</name>
</gene>
<dbReference type="GeneID" id="93248251"/>
<protein>
    <submittedName>
        <fullName evidence="2">DNA polymerase III</fullName>
    </submittedName>
</protein>
<dbReference type="EMBL" id="CP003914">
    <property type="protein sequence ID" value="AFX74049.1"/>
    <property type="molecule type" value="Genomic_DNA"/>
</dbReference>
<organism evidence="2 3">
    <name type="scientific">Mesomycoplasma hyorhinis SK76</name>
    <dbReference type="NCBI Taxonomy" id="1118964"/>
    <lineage>
        <taxon>Bacteria</taxon>
        <taxon>Bacillati</taxon>
        <taxon>Mycoplasmatota</taxon>
        <taxon>Mycoplasmoidales</taxon>
        <taxon>Metamycoplasmataceae</taxon>
        <taxon>Mesomycoplasma</taxon>
    </lineage>
</organism>
<reference evidence="2 3" key="1">
    <citation type="journal article" date="2013" name="Genome Announc.">
        <title>Complete Genome Sequence of Mycoplasma hyorhinis Strain SK76.</title>
        <authorList>
            <person name="Goodison S."/>
            <person name="Urquidi V."/>
            <person name="Kumar D."/>
            <person name="Reyes L."/>
            <person name="Rosser C.J."/>
        </authorList>
    </citation>
    <scope>NUCLEOTIDE SEQUENCE [LARGE SCALE GENOMIC DNA]</scope>
    <source>
        <strain evidence="2 3">SK76</strain>
    </source>
</reference>
<dbReference type="InterPro" id="IPR027417">
    <property type="entry name" value="P-loop_NTPase"/>
</dbReference>
<dbReference type="PANTHER" id="PTHR11669:SF0">
    <property type="entry name" value="PROTEIN STICHEL-LIKE 2"/>
    <property type="match status" value="1"/>
</dbReference>
<evidence type="ECO:0000256" key="1">
    <source>
        <dbReference type="SAM" id="Phobius"/>
    </source>
</evidence>
<accession>A0AAI8ALT5</accession>
<dbReference type="InterPro" id="IPR050238">
    <property type="entry name" value="DNA_Rep/Repair_Clamp_Loader"/>
</dbReference>
<dbReference type="KEGG" id="mhs:MOS_117"/>
<sequence>MKHFSKIIATQEQLFHAFLIASLNEDNIDKNVEILLHKVGVNPNKNNLNFQMFDVKKTLHKSEILSAFNDLYFSSFTQQDEKVLLIKNIDLANTSILNAILKTLEEPPKNTLIILTTTHIDKVLPTIRSRCQVFNFYEDNKKEILEILNKENKAFEYNTLFVNIYSGLEQVKRNINDENLKLLKEIQQTLNKHYKSNLELINFFYKKLTKENALFLLSILKLFFFSIFAKDFSIFPSFWKDIFRNWENRLKQQKDKFAPKHFEIISLIENFIQSLETAQNFTLQKNNFLVNFYESLK</sequence>
<evidence type="ECO:0000313" key="2">
    <source>
        <dbReference type="EMBL" id="AFX74049.1"/>
    </source>
</evidence>
<dbReference type="PANTHER" id="PTHR11669">
    <property type="entry name" value="REPLICATION FACTOR C / DNA POLYMERASE III GAMMA-TAU SUBUNIT"/>
    <property type="match status" value="1"/>
</dbReference>
<evidence type="ECO:0000313" key="3">
    <source>
        <dbReference type="Proteomes" id="UP000009399"/>
    </source>
</evidence>
<proteinExistence type="predicted"/>
<dbReference type="Pfam" id="PF13177">
    <property type="entry name" value="DNA_pol3_delta2"/>
    <property type="match status" value="1"/>
</dbReference>
<dbReference type="GO" id="GO:0006261">
    <property type="term" value="P:DNA-templated DNA replication"/>
    <property type="evidence" value="ECO:0007669"/>
    <property type="project" value="TreeGrafter"/>
</dbReference>
<dbReference type="Proteomes" id="UP000009399">
    <property type="component" value="Chromosome"/>
</dbReference>
<keyword evidence="1" id="KW-0472">Membrane</keyword>
<keyword evidence="1" id="KW-0812">Transmembrane</keyword>